<dbReference type="InParanoid" id="A0A1Z5RM06"/>
<evidence type="ECO:0000313" key="2">
    <source>
        <dbReference type="EMBL" id="OQU84619.1"/>
    </source>
</evidence>
<dbReference type="Gramene" id="OQU84619">
    <property type="protein sequence ID" value="OQU84619"/>
    <property type="gene ID" value="SORBI_3004G088551"/>
</dbReference>
<feature type="compositionally biased region" description="Basic residues" evidence="1">
    <location>
        <begin position="55"/>
        <end position="68"/>
    </location>
</feature>
<feature type="compositionally biased region" description="Basic and acidic residues" evidence="1">
    <location>
        <begin position="108"/>
        <end position="121"/>
    </location>
</feature>
<dbReference type="Proteomes" id="UP000000768">
    <property type="component" value="Chromosome 4"/>
</dbReference>
<gene>
    <name evidence="2" type="ORF">SORBI_3004G088551</name>
</gene>
<evidence type="ECO:0000313" key="3">
    <source>
        <dbReference type="Proteomes" id="UP000000768"/>
    </source>
</evidence>
<name>A0A1Z5RM06_SORBI</name>
<dbReference type="EMBL" id="CM000763">
    <property type="protein sequence ID" value="OQU84619.1"/>
    <property type="molecule type" value="Genomic_DNA"/>
</dbReference>
<feature type="region of interest" description="Disordered" evidence="1">
    <location>
        <begin position="55"/>
        <end position="121"/>
    </location>
</feature>
<reference evidence="3" key="2">
    <citation type="journal article" date="2018" name="Plant J.">
        <title>The Sorghum bicolor reference genome: improved assembly, gene annotations, a transcriptome atlas, and signatures of genome organization.</title>
        <authorList>
            <person name="McCormick R.F."/>
            <person name="Truong S.K."/>
            <person name="Sreedasyam A."/>
            <person name="Jenkins J."/>
            <person name="Shu S."/>
            <person name="Sims D."/>
            <person name="Kennedy M."/>
            <person name="Amirebrahimi M."/>
            <person name="Weers B.D."/>
            <person name="McKinley B."/>
            <person name="Mattison A."/>
            <person name="Morishige D.T."/>
            <person name="Grimwood J."/>
            <person name="Schmutz J."/>
            <person name="Mullet J.E."/>
        </authorList>
    </citation>
    <scope>NUCLEOTIDE SEQUENCE [LARGE SCALE GENOMIC DNA]</scope>
    <source>
        <strain evidence="3">cv. BTx623</strain>
    </source>
</reference>
<proteinExistence type="predicted"/>
<organism evidence="2 3">
    <name type="scientific">Sorghum bicolor</name>
    <name type="common">Sorghum</name>
    <name type="synonym">Sorghum vulgare</name>
    <dbReference type="NCBI Taxonomy" id="4558"/>
    <lineage>
        <taxon>Eukaryota</taxon>
        <taxon>Viridiplantae</taxon>
        <taxon>Streptophyta</taxon>
        <taxon>Embryophyta</taxon>
        <taxon>Tracheophyta</taxon>
        <taxon>Spermatophyta</taxon>
        <taxon>Magnoliopsida</taxon>
        <taxon>Liliopsida</taxon>
        <taxon>Poales</taxon>
        <taxon>Poaceae</taxon>
        <taxon>PACMAD clade</taxon>
        <taxon>Panicoideae</taxon>
        <taxon>Andropogonodae</taxon>
        <taxon>Andropogoneae</taxon>
        <taxon>Sorghinae</taxon>
        <taxon>Sorghum</taxon>
    </lineage>
</organism>
<sequence length="121" mass="13289">MPPWLQQALPASTTITIAVFPSPPSVLLLTSATGSVLILGSASEAWQQLAISHRPRPPWRRRRRRRAPPRVVVGAGLTGRPSIGASPTCSWWPPSSPRTRFTRAPLHGGRELPQERREGFS</sequence>
<feature type="compositionally biased region" description="Low complexity" evidence="1">
    <location>
        <begin position="86"/>
        <end position="99"/>
    </location>
</feature>
<accession>A0A1Z5RM06</accession>
<protein>
    <submittedName>
        <fullName evidence="2">Uncharacterized protein</fullName>
    </submittedName>
</protein>
<dbReference type="AlphaFoldDB" id="A0A1Z5RM06"/>
<evidence type="ECO:0000256" key="1">
    <source>
        <dbReference type="SAM" id="MobiDB-lite"/>
    </source>
</evidence>
<reference evidence="2 3" key="1">
    <citation type="journal article" date="2009" name="Nature">
        <title>The Sorghum bicolor genome and the diversification of grasses.</title>
        <authorList>
            <person name="Paterson A.H."/>
            <person name="Bowers J.E."/>
            <person name="Bruggmann R."/>
            <person name="Dubchak I."/>
            <person name="Grimwood J."/>
            <person name="Gundlach H."/>
            <person name="Haberer G."/>
            <person name="Hellsten U."/>
            <person name="Mitros T."/>
            <person name="Poliakov A."/>
            <person name="Schmutz J."/>
            <person name="Spannagl M."/>
            <person name="Tang H."/>
            <person name="Wang X."/>
            <person name="Wicker T."/>
            <person name="Bharti A.K."/>
            <person name="Chapman J."/>
            <person name="Feltus F.A."/>
            <person name="Gowik U."/>
            <person name="Grigoriev I.V."/>
            <person name="Lyons E."/>
            <person name="Maher C.A."/>
            <person name="Martis M."/>
            <person name="Narechania A."/>
            <person name="Otillar R.P."/>
            <person name="Penning B.W."/>
            <person name="Salamov A.A."/>
            <person name="Wang Y."/>
            <person name="Zhang L."/>
            <person name="Carpita N.C."/>
            <person name="Freeling M."/>
            <person name="Gingle A.R."/>
            <person name="Hash C.T."/>
            <person name="Keller B."/>
            <person name="Klein P."/>
            <person name="Kresovich S."/>
            <person name="McCann M.C."/>
            <person name="Ming R."/>
            <person name="Peterson D.G."/>
            <person name="Mehboob-ur-Rahman"/>
            <person name="Ware D."/>
            <person name="Westhoff P."/>
            <person name="Mayer K.F."/>
            <person name="Messing J."/>
            <person name="Rokhsar D.S."/>
        </authorList>
    </citation>
    <scope>NUCLEOTIDE SEQUENCE [LARGE SCALE GENOMIC DNA]</scope>
    <source>
        <strain evidence="3">cv. BTx623</strain>
    </source>
</reference>
<keyword evidence="3" id="KW-1185">Reference proteome</keyword>